<keyword evidence="5 11" id="KW-1133">Transmembrane helix</keyword>
<dbReference type="OrthoDB" id="9814363at2"/>
<protein>
    <submittedName>
        <fullName evidence="14">Methyl-accepting chemotaxis sensory transducer</fullName>
    </submittedName>
</protein>
<dbReference type="PROSITE" id="PS50885">
    <property type="entry name" value="HAMP"/>
    <property type="match status" value="1"/>
</dbReference>
<evidence type="ECO:0000256" key="5">
    <source>
        <dbReference type="ARBA" id="ARBA00022989"/>
    </source>
</evidence>
<dbReference type="SMART" id="SM00283">
    <property type="entry name" value="MA"/>
    <property type="match status" value="1"/>
</dbReference>
<dbReference type="CDD" id="cd06225">
    <property type="entry name" value="HAMP"/>
    <property type="match status" value="1"/>
</dbReference>
<proteinExistence type="inferred from homology"/>
<sequence>MKKQKSVSKLICAILVIGILLYSGAIFYTVSNKLNSGIASYFSGELKEQATVMLEEIDYVMEKSSQTTDWIERTIVDEYPLRGYGREFTSQIARSAVDFMKIDSVSFYEKNGAQISDTKYGTCGRSDIIATVLSGEAYADFVKEGNDIFAMIARPLKNGTAVFGAVITKTKASTMDLIDTVSSYTGNDVTIFSGTTRAYTSIQGMQGTEIADTGLIDAAKRGTSTSLHTKINGIAYTAFYFPLKDRNGMFLTTLYLGRPLKVVEAVSKEIFRPLVVVVALCTIAILVLIISQFYLRIIRPLNAIGKAIDNLSSGDADLTFRIAVKGNDEFSRLGMGVNTFIAMLEGIVNRIKETAAQVLSGSEQISESSQAISSGASEQAASTEEMSATMEQMASNISQTAMNAQKTGLLAEKTSEESEAGGQAVTESVNAVKEIAEKISVIGAIAKQTNILALNAAIEAARAGEAGKGFAVVASEVRKLAERSQISAGEIVELSEQTLDAADNAGEKIANVIPDIKQTTYLIEEISSSCKEQDDGVRQVSQAIIQLDSVVQQNASAAEELAAMSEELSANARELSKIIGVFKTKAP</sequence>
<evidence type="ECO:0000313" key="14">
    <source>
        <dbReference type="EMBL" id="EIC01015.1"/>
    </source>
</evidence>
<evidence type="ECO:0000256" key="9">
    <source>
        <dbReference type="SAM" id="Coils"/>
    </source>
</evidence>
<dbReference type="InterPro" id="IPR004090">
    <property type="entry name" value="Chemotax_Me-accpt_rcpt"/>
</dbReference>
<keyword evidence="9" id="KW-0175">Coiled coil</keyword>
<comment type="caution">
    <text evidence="14">The sequence shown here is derived from an EMBL/GenBank/DDBJ whole genome shotgun (WGS) entry which is preliminary data.</text>
</comment>
<evidence type="ECO:0000313" key="15">
    <source>
        <dbReference type="Proteomes" id="UP000003571"/>
    </source>
</evidence>
<evidence type="ECO:0000256" key="10">
    <source>
        <dbReference type="SAM" id="MobiDB-lite"/>
    </source>
</evidence>
<reference evidence="14 15" key="1">
    <citation type="submission" date="2011-09" db="EMBL/GenBank/DDBJ databases">
        <title>The draft genome of Treponema saccharophilum DSM 2985.</title>
        <authorList>
            <consortium name="US DOE Joint Genome Institute (JGI-PGF)"/>
            <person name="Lucas S."/>
            <person name="Copeland A."/>
            <person name="Lapidus A."/>
            <person name="Glavina del Rio T."/>
            <person name="Dalin E."/>
            <person name="Tice H."/>
            <person name="Bruce D."/>
            <person name="Goodwin L."/>
            <person name="Pitluck S."/>
            <person name="Peters L."/>
            <person name="Kyrpides N."/>
            <person name="Mavromatis K."/>
            <person name="Ivanova N."/>
            <person name="Markowitz V."/>
            <person name="Cheng J.-F."/>
            <person name="Hugenholtz P."/>
            <person name="Woyke T."/>
            <person name="Wu D."/>
            <person name="Gronow S."/>
            <person name="Wellnitz S."/>
            <person name="Brambilla E."/>
            <person name="Klenk H.-P."/>
            <person name="Eisen J.A."/>
        </authorList>
    </citation>
    <scope>NUCLEOTIDE SEQUENCE [LARGE SCALE GENOMIC DNA]</scope>
    <source>
        <strain evidence="14 15">DSM 2985</strain>
    </source>
</reference>
<dbReference type="SUPFAM" id="SSF58104">
    <property type="entry name" value="Methyl-accepting chemotaxis protein (MCP) signaling domain"/>
    <property type="match status" value="1"/>
</dbReference>
<keyword evidence="4 11" id="KW-0812">Transmembrane</keyword>
<keyword evidence="6 11" id="KW-0472">Membrane</keyword>
<dbReference type="RefSeq" id="WP_002705730.1">
    <property type="nucleotide sequence ID" value="NZ_AGRW01000052.1"/>
</dbReference>
<dbReference type="STRING" id="907348.TresaDRAFT_0840"/>
<evidence type="ECO:0000256" key="7">
    <source>
        <dbReference type="ARBA" id="ARBA00029447"/>
    </source>
</evidence>
<dbReference type="GO" id="GO:0004888">
    <property type="term" value="F:transmembrane signaling receptor activity"/>
    <property type="evidence" value="ECO:0007669"/>
    <property type="project" value="InterPro"/>
</dbReference>
<dbReference type="EMBL" id="AGRW01000052">
    <property type="protein sequence ID" value="EIC01015.1"/>
    <property type="molecule type" value="Genomic_DNA"/>
</dbReference>
<evidence type="ECO:0000256" key="4">
    <source>
        <dbReference type="ARBA" id="ARBA00022692"/>
    </source>
</evidence>
<dbReference type="PANTHER" id="PTHR43531:SF11">
    <property type="entry name" value="METHYL-ACCEPTING CHEMOTAXIS PROTEIN 3"/>
    <property type="match status" value="1"/>
</dbReference>
<evidence type="ECO:0000256" key="1">
    <source>
        <dbReference type="ARBA" id="ARBA00004651"/>
    </source>
</evidence>
<keyword evidence="8" id="KW-0807">Transducer</keyword>
<organism evidence="14 15">
    <name type="scientific">Treponema saccharophilum DSM 2985</name>
    <dbReference type="NCBI Taxonomy" id="907348"/>
    <lineage>
        <taxon>Bacteria</taxon>
        <taxon>Pseudomonadati</taxon>
        <taxon>Spirochaetota</taxon>
        <taxon>Spirochaetia</taxon>
        <taxon>Spirochaetales</taxon>
        <taxon>Treponemataceae</taxon>
        <taxon>Treponema</taxon>
    </lineage>
</organism>
<name>H7EMV1_9SPIR</name>
<keyword evidence="2" id="KW-1003">Cell membrane</keyword>
<dbReference type="InterPro" id="IPR051310">
    <property type="entry name" value="MCP_chemotaxis"/>
</dbReference>
<dbReference type="SUPFAM" id="SSF103190">
    <property type="entry name" value="Sensory domain-like"/>
    <property type="match status" value="1"/>
</dbReference>
<dbReference type="GO" id="GO:0005886">
    <property type="term" value="C:plasma membrane"/>
    <property type="evidence" value="ECO:0007669"/>
    <property type="project" value="UniProtKB-SubCell"/>
</dbReference>
<dbReference type="Pfam" id="PF00015">
    <property type="entry name" value="MCPsignal"/>
    <property type="match status" value="1"/>
</dbReference>
<dbReference type="eggNOG" id="COG0840">
    <property type="taxonomic scope" value="Bacteria"/>
</dbReference>
<evidence type="ECO:0000256" key="2">
    <source>
        <dbReference type="ARBA" id="ARBA00022475"/>
    </source>
</evidence>
<gene>
    <name evidence="14" type="ORF">TresaDRAFT_0840</name>
</gene>
<dbReference type="InterPro" id="IPR029151">
    <property type="entry name" value="Sensor-like_sf"/>
</dbReference>
<feature type="region of interest" description="Disordered" evidence="10">
    <location>
        <begin position="369"/>
        <end position="389"/>
    </location>
</feature>
<comment type="subcellular location">
    <subcellularLocation>
        <location evidence="1">Cell membrane</location>
        <topology evidence="1">Multi-pass membrane protein</topology>
    </subcellularLocation>
</comment>
<accession>H7EMV1</accession>
<feature type="transmembrane region" description="Helical" evidence="11">
    <location>
        <begin position="274"/>
        <end position="295"/>
    </location>
</feature>
<dbReference type="PANTHER" id="PTHR43531">
    <property type="entry name" value="PROTEIN ICFG"/>
    <property type="match status" value="1"/>
</dbReference>
<comment type="similarity">
    <text evidence="7">Belongs to the methyl-accepting chemotaxis (MCP) protein family.</text>
</comment>
<dbReference type="GO" id="GO:0007165">
    <property type="term" value="P:signal transduction"/>
    <property type="evidence" value="ECO:0007669"/>
    <property type="project" value="UniProtKB-KW"/>
</dbReference>
<feature type="compositionally biased region" description="Low complexity" evidence="10">
    <location>
        <begin position="369"/>
        <end position="382"/>
    </location>
</feature>
<dbReference type="InterPro" id="IPR004089">
    <property type="entry name" value="MCPsignal_dom"/>
</dbReference>
<feature type="domain" description="HAMP" evidence="13">
    <location>
        <begin position="295"/>
        <end position="349"/>
    </location>
</feature>
<dbReference type="InterPro" id="IPR003660">
    <property type="entry name" value="HAMP_dom"/>
</dbReference>
<dbReference type="Pfam" id="PF00672">
    <property type="entry name" value="HAMP"/>
    <property type="match status" value="1"/>
</dbReference>
<dbReference type="Gene3D" id="1.10.287.950">
    <property type="entry name" value="Methyl-accepting chemotaxis protein"/>
    <property type="match status" value="1"/>
</dbReference>
<dbReference type="CDD" id="cd11386">
    <property type="entry name" value="MCP_signal"/>
    <property type="match status" value="1"/>
</dbReference>
<evidence type="ECO:0000256" key="3">
    <source>
        <dbReference type="ARBA" id="ARBA00022500"/>
    </source>
</evidence>
<dbReference type="AlphaFoldDB" id="H7EMV1"/>
<evidence type="ECO:0000256" key="8">
    <source>
        <dbReference type="PROSITE-ProRule" id="PRU00284"/>
    </source>
</evidence>
<evidence type="ECO:0000256" key="6">
    <source>
        <dbReference type="ARBA" id="ARBA00023136"/>
    </source>
</evidence>
<dbReference type="FunFam" id="1.10.287.950:FF:000001">
    <property type="entry name" value="Methyl-accepting chemotaxis sensory transducer"/>
    <property type="match status" value="1"/>
</dbReference>
<feature type="coiled-coil region" evidence="9">
    <location>
        <begin position="547"/>
        <end position="578"/>
    </location>
</feature>
<dbReference type="PATRIC" id="fig|907348.3.peg.2255"/>
<dbReference type="PRINTS" id="PR00260">
    <property type="entry name" value="CHEMTRNSDUCR"/>
</dbReference>
<evidence type="ECO:0000259" key="12">
    <source>
        <dbReference type="PROSITE" id="PS50111"/>
    </source>
</evidence>
<dbReference type="Pfam" id="PF17202">
    <property type="entry name" value="sCache_3_3"/>
    <property type="match status" value="1"/>
</dbReference>
<evidence type="ECO:0000259" key="13">
    <source>
        <dbReference type="PROSITE" id="PS50885"/>
    </source>
</evidence>
<keyword evidence="3" id="KW-0145">Chemotaxis</keyword>
<dbReference type="InterPro" id="IPR033463">
    <property type="entry name" value="sCache_3"/>
</dbReference>
<dbReference type="SMART" id="SM00304">
    <property type="entry name" value="HAMP"/>
    <property type="match status" value="1"/>
</dbReference>
<evidence type="ECO:0000256" key="11">
    <source>
        <dbReference type="SAM" id="Phobius"/>
    </source>
</evidence>
<keyword evidence="15" id="KW-1185">Reference proteome</keyword>
<dbReference type="Proteomes" id="UP000003571">
    <property type="component" value="Unassembled WGS sequence"/>
</dbReference>
<dbReference type="GO" id="GO:0006935">
    <property type="term" value="P:chemotaxis"/>
    <property type="evidence" value="ECO:0007669"/>
    <property type="project" value="UniProtKB-KW"/>
</dbReference>
<dbReference type="PROSITE" id="PS50111">
    <property type="entry name" value="CHEMOTAXIS_TRANSDUC_2"/>
    <property type="match status" value="1"/>
</dbReference>
<feature type="domain" description="Methyl-accepting transducer" evidence="12">
    <location>
        <begin position="354"/>
        <end position="569"/>
    </location>
</feature>